<name>B9WGB0_CANDC</name>
<reference evidence="3 4" key="1">
    <citation type="journal article" date="2009" name="Genome Res.">
        <title>Comparative genomics of the fungal pathogens Candida dubliniensis and Candida albicans.</title>
        <authorList>
            <person name="Jackson A.P."/>
            <person name="Gamble J.A."/>
            <person name="Yeomans T."/>
            <person name="Moran G.P."/>
            <person name="Saunders D."/>
            <person name="Harris D."/>
            <person name="Aslett M."/>
            <person name="Barrell J.F."/>
            <person name="Butler G."/>
            <person name="Citiulo F."/>
            <person name="Coleman D.C."/>
            <person name="de Groot P.W.J."/>
            <person name="Goodwin T.J."/>
            <person name="Quail M.A."/>
            <person name="McQuillan J."/>
            <person name="Munro C.A."/>
            <person name="Pain A."/>
            <person name="Poulter R.T."/>
            <person name="Rajandream M.A."/>
            <person name="Renauld H."/>
            <person name="Spiering M.J."/>
            <person name="Tivey A."/>
            <person name="Gow N.A.R."/>
            <person name="Barrell B."/>
            <person name="Sullivan D.J."/>
            <person name="Berriman M."/>
        </authorList>
    </citation>
    <scope>NUCLEOTIDE SEQUENCE [LARGE SCALE GENOMIC DNA]</scope>
    <source>
        <strain evidence="4">CD36 / ATCC MYA-646 / CBS 7987 / NCPF 3949 / NRRL Y-17841</strain>
    </source>
</reference>
<dbReference type="CGD" id="CAL0000170907">
    <property type="gene designation" value="Cd36_44090"/>
</dbReference>
<dbReference type="RefSeq" id="XP_002420064.1">
    <property type="nucleotide sequence ID" value="XM_002420019.1"/>
</dbReference>
<gene>
    <name evidence="2" type="ordered locus">Cd36_44090</name>
    <name evidence="3" type="ORF">CD36_44090</name>
</gene>
<feature type="transmembrane region" description="Helical" evidence="1">
    <location>
        <begin position="96"/>
        <end position="113"/>
    </location>
</feature>
<organism evidence="3 4">
    <name type="scientific">Candida dubliniensis (strain CD36 / ATCC MYA-646 / CBS 7987 / NCPF 3949 / NRRL Y-17841)</name>
    <name type="common">Yeast</name>
    <dbReference type="NCBI Taxonomy" id="573826"/>
    <lineage>
        <taxon>Eukaryota</taxon>
        <taxon>Fungi</taxon>
        <taxon>Dikarya</taxon>
        <taxon>Ascomycota</taxon>
        <taxon>Saccharomycotina</taxon>
        <taxon>Pichiomycetes</taxon>
        <taxon>Debaryomycetaceae</taxon>
        <taxon>Candida/Lodderomyces clade</taxon>
        <taxon>Candida</taxon>
    </lineage>
</organism>
<protein>
    <submittedName>
        <fullName evidence="3">Non-LTR retrotransposon Zorro 3 orf1-related protein, putative</fullName>
    </submittedName>
</protein>
<keyword evidence="1" id="KW-0472">Membrane</keyword>
<dbReference type="EMBL" id="FM992691">
    <property type="protein sequence ID" value="CAX42282.1"/>
    <property type="molecule type" value="Genomic_DNA"/>
</dbReference>
<keyword evidence="1" id="KW-0812">Transmembrane</keyword>
<dbReference type="OrthoDB" id="5234167at2759"/>
<proteinExistence type="predicted"/>
<evidence type="ECO:0000256" key="1">
    <source>
        <dbReference type="SAM" id="Phobius"/>
    </source>
</evidence>
<accession>B9WGB0</accession>
<evidence type="ECO:0000313" key="4">
    <source>
        <dbReference type="Proteomes" id="UP000002605"/>
    </source>
</evidence>
<dbReference type="Proteomes" id="UP000002605">
    <property type="component" value="Chromosome 4"/>
</dbReference>
<sequence>MFVTSLLISSRDKFRKEESFQKQTDSNNRLIFEKCTTRVLSNCRYCEYCRSMNHTKYNCQLIKPCTNCGIKGHKTTSCKKATSVPTTILQRPGSQQYFPAFFFFFLFNLWAFKKKKKYSETFCSSISQLLLPCLIVEGSVVWLYSFFFS</sequence>
<evidence type="ECO:0000313" key="2">
    <source>
        <dbReference type="CGD" id="CAL0000170907"/>
    </source>
</evidence>
<feature type="transmembrane region" description="Helical" evidence="1">
    <location>
        <begin position="125"/>
        <end position="147"/>
    </location>
</feature>
<dbReference type="KEGG" id="cdu:CD36_44090"/>
<keyword evidence="4" id="KW-1185">Reference proteome</keyword>
<evidence type="ECO:0000313" key="3">
    <source>
        <dbReference type="EMBL" id="CAX42282.1"/>
    </source>
</evidence>
<dbReference type="VEuPathDB" id="FungiDB:CD36_44090"/>
<dbReference type="GeneID" id="8047900"/>
<dbReference type="HOGENOM" id="CLU_1749391_0_0_1"/>
<keyword evidence="1" id="KW-1133">Transmembrane helix</keyword>
<dbReference type="AlphaFoldDB" id="B9WGB0"/>